<feature type="compositionally biased region" description="Polar residues" evidence="8">
    <location>
        <begin position="812"/>
        <end position="836"/>
    </location>
</feature>
<evidence type="ECO:0000256" key="1">
    <source>
        <dbReference type="ARBA" id="ARBA00004651"/>
    </source>
</evidence>
<protein>
    <submittedName>
        <fullName evidence="10">Neurogenic protein big brain</fullName>
    </submittedName>
</protein>
<feature type="compositionally biased region" description="Polar residues" evidence="8">
    <location>
        <begin position="122"/>
        <end position="132"/>
    </location>
</feature>
<dbReference type="SUPFAM" id="SSF81338">
    <property type="entry name" value="Aquaporin-like"/>
    <property type="match status" value="2"/>
</dbReference>
<evidence type="ECO:0000256" key="2">
    <source>
        <dbReference type="ARBA" id="ARBA00006175"/>
    </source>
</evidence>
<sequence>KTPKTQKNVTLSRVGIEIPPEAPPADGISKQRYIDIQVMRFRLGRRCRRTDALHSLARPANQLVRHRIHNLPFSTMPAPTPTNSDAINGHHHHNNNHNLFISANNIDQSKFIDTMSPVISPSAPTTASNFATHHQHRHRHQHQSREKSPSALRSPRNELCSTEFYRSLLAECLGSCIYIFIVCSARISWTGSLLGHTPNIITMALASGLAMQLLIYTFRSIHINPALTISMFLLTKISLVRTVAYVAAQCVGGIAASSLLYLISVRGHAGALGVDNPHDKLHVWHVLTVEIVISLFVTLVTYAAFGWSKLISLELERVLNTDYCCLSYKNKNFNDTAPYESADKLWPRLRNRRNYHQVSDNLTSMSGSQQQQLRQQQPQNATRQHSTQRQSTTSNIDIFNQQPYLISNHYDRVSDDSPPHTVGATLIGIDSHTSIQQTKPNARNNNCTNQVMSSLGPSMLMNGGTGSGDHLLLGDSIDCSPTDISATMNQFNKRTRPFSTIINPGGTNDVTGQPTILDQRASILDQQHSYQQQPSYYYTDNCCSTTNTDDHHLVSALGVDIDHQPHNDTDIDDGYDNHQIYATQHRLRQEQEQQHQQSPTDVSMPWATCDRRQCSDPIDLLHCPPNVLSAGKLNANGFPVYLATSNYAFAIGCAYALASLTGIPASGASLNPARSFGPAFIMNRWTNHWIYWLGPVLGAILGAFLYEFVLDPLRRNTSLCSSLSSNQEPYSAHNNNGQHQQQYHQAASNFLYQHPTVPANSLTVLRGPNGPSLLKANIFGADSFSHTVAATSNNNNNNNSNTTFSDSNSGNIISTSTAMQQQPQHLTSRVNPMSKSQPSMALLSNQQRLSNTGNVIPPTAMNFSSYTNAHNQLSSGPNYFATTTTAVVAKGDDNAQHALQLHVRSTQWSDLFELKYCTLARLIAAEQNLSKLMVTCPSD</sequence>
<evidence type="ECO:0000256" key="6">
    <source>
        <dbReference type="ARBA" id="ARBA00022989"/>
    </source>
</evidence>
<comment type="caution">
    <text evidence="10">The sequence shown here is derived from an EMBL/GenBank/DDBJ whole genome shotgun (WGS) entry which is preliminary data.</text>
</comment>
<evidence type="ECO:0000313" key="11">
    <source>
        <dbReference type="Proteomes" id="UP000825002"/>
    </source>
</evidence>
<dbReference type="InterPro" id="IPR000425">
    <property type="entry name" value="MIP"/>
</dbReference>
<keyword evidence="11" id="KW-1185">Reference proteome</keyword>
<dbReference type="EMBL" id="JAIFTH010000284">
    <property type="protein sequence ID" value="KAG9509930.1"/>
    <property type="molecule type" value="Genomic_DNA"/>
</dbReference>
<keyword evidence="4" id="KW-1003">Cell membrane</keyword>
<evidence type="ECO:0000256" key="4">
    <source>
        <dbReference type="ARBA" id="ARBA00022475"/>
    </source>
</evidence>
<feature type="transmembrane region" description="Helical" evidence="9">
    <location>
        <begin position="283"/>
        <end position="305"/>
    </location>
</feature>
<dbReference type="PRINTS" id="PR00783">
    <property type="entry name" value="MINTRINSICP"/>
</dbReference>
<reference evidence="10 11" key="1">
    <citation type="submission" date="2020-10" db="EMBL/GenBank/DDBJ databases">
        <authorList>
            <person name="Klimov P.B."/>
            <person name="Dyachkov S.M."/>
            <person name="Chetverikov P.E."/>
        </authorList>
    </citation>
    <scope>NUCLEOTIDE SEQUENCE [LARGE SCALE GENOMIC DNA]</scope>
    <source>
        <strain evidence="10">BMOC 18-1129-001#AD2665</strain>
        <tissue evidence="10">Entire mites</tissue>
    </source>
</reference>
<comment type="subcellular location">
    <subcellularLocation>
        <location evidence="1">Cell membrane</location>
        <topology evidence="1">Multi-pass membrane protein</topology>
    </subcellularLocation>
</comment>
<evidence type="ECO:0000313" key="10">
    <source>
        <dbReference type="EMBL" id="KAG9509930.1"/>
    </source>
</evidence>
<proteinExistence type="inferred from homology"/>
<dbReference type="InterPro" id="IPR023271">
    <property type="entry name" value="Aquaporin-like"/>
</dbReference>
<organism evidence="10 11">
    <name type="scientific">Fragariocoptes setiger</name>
    <dbReference type="NCBI Taxonomy" id="1670756"/>
    <lineage>
        <taxon>Eukaryota</taxon>
        <taxon>Metazoa</taxon>
        <taxon>Ecdysozoa</taxon>
        <taxon>Arthropoda</taxon>
        <taxon>Chelicerata</taxon>
        <taxon>Arachnida</taxon>
        <taxon>Acari</taxon>
        <taxon>Acariformes</taxon>
        <taxon>Trombidiformes</taxon>
        <taxon>Prostigmata</taxon>
        <taxon>Eupodina</taxon>
        <taxon>Eriophyoidea</taxon>
        <taxon>Phytoptidae</taxon>
        <taxon>Fragariocoptes</taxon>
    </lineage>
</organism>
<feature type="transmembrane region" description="Helical" evidence="9">
    <location>
        <begin position="168"/>
        <end position="188"/>
    </location>
</feature>
<evidence type="ECO:0000256" key="3">
    <source>
        <dbReference type="ARBA" id="ARBA00022448"/>
    </source>
</evidence>
<dbReference type="PANTHER" id="PTHR19139:SF199">
    <property type="entry name" value="MIP17260P"/>
    <property type="match status" value="1"/>
</dbReference>
<dbReference type="PANTHER" id="PTHR19139">
    <property type="entry name" value="AQUAPORIN TRANSPORTER"/>
    <property type="match status" value="1"/>
</dbReference>
<feature type="compositionally biased region" description="Low complexity" evidence="8">
    <location>
        <begin position="369"/>
        <end position="394"/>
    </location>
</feature>
<keyword evidence="3" id="KW-0813">Transport</keyword>
<comment type="similarity">
    <text evidence="2">Belongs to the MIP/aquaporin (TC 1.A.8) family.</text>
</comment>
<dbReference type="PROSITE" id="PS00221">
    <property type="entry name" value="MIP"/>
    <property type="match status" value="1"/>
</dbReference>
<feature type="transmembrane region" description="Helical" evidence="9">
    <location>
        <begin position="689"/>
        <end position="709"/>
    </location>
</feature>
<evidence type="ECO:0000256" key="5">
    <source>
        <dbReference type="ARBA" id="ARBA00022692"/>
    </source>
</evidence>
<dbReference type="Pfam" id="PF00230">
    <property type="entry name" value="MIP"/>
    <property type="match status" value="2"/>
</dbReference>
<feature type="region of interest" description="Disordered" evidence="8">
    <location>
        <begin position="362"/>
        <end position="398"/>
    </location>
</feature>
<feature type="region of interest" description="Disordered" evidence="8">
    <location>
        <begin position="790"/>
        <end position="836"/>
    </location>
</feature>
<feature type="transmembrane region" description="Helical" evidence="9">
    <location>
        <begin position="239"/>
        <end position="263"/>
    </location>
</feature>
<feature type="non-terminal residue" evidence="10">
    <location>
        <position position="939"/>
    </location>
</feature>
<feature type="compositionally biased region" description="Low complexity" evidence="8">
    <location>
        <begin position="791"/>
        <end position="811"/>
    </location>
</feature>
<accession>A0ABQ7S918</accession>
<feature type="compositionally biased region" description="Basic residues" evidence="8">
    <location>
        <begin position="133"/>
        <end position="142"/>
    </location>
</feature>
<keyword evidence="5 9" id="KW-0812">Transmembrane</keyword>
<dbReference type="Proteomes" id="UP000825002">
    <property type="component" value="Unassembled WGS sequence"/>
</dbReference>
<feature type="transmembrane region" description="Helical" evidence="9">
    <location>
        <begin position="200"/>
        <end position="218"/>
    </location>
</feature>
<feature type="transmembrane region" description="Helical" evidence="9">
    <location>
        <begin position="647"/>
        <end position="669"/>
    </location>
</feature>
<dbReference type="InterPro" id="IPR022357">
    <property type="entry name" value="MIP_CS"/>
</dbReference>
<dbReference type="Gene3D" id="1.20.1080.10">
    <property type="entry name" value="Glycerol uptake facilitator protein"/>
    <property type="match status" value="2"/>
</dbReference>
<name>A0ABQ7S918_9ACAR</name>
<keyword evidence="7 9" id="KW-0472">Membrane</keyword>
<feature type="non-terminal residue" evidence="10">
    <location>
        <position position="1"/>
    </location>
</feature>
<evidence type="ECO:0000256" key="8">
    <source>
        <dbReference type="SAM" id="MobiDB-lite"/>
    </source>
</evidence>
<keyword evidence="6 9" id="KW-1133">Transmembrane helix</keyword>
<feature type="region of interest" description="Disordered" evidence="8">
    <location>
        <begin position="122"/>
        <end position="154"/>
    </location>
</feature>
<dbReference type="InterPro" id="IPR034294">
    <property type="entry name" value="Aquaporin_transptr"/>
</dbReference>
<gene>
    <name evidence="10" type="primary">bib</name>
    <name evidence="10" type="ORF">GZH46_01538</name>
</gene>
<evidence type="ECO:0000256" key="7">
    <source>
        <dbReference type="ARBA" id="ARBA00023136"/>
    </source>
</evidence>
<evidence type="ECO:0000256" key="9">
    <source>
        <dbReference type="SAM" id="Phobius"/>
    </source>
</evidence>